<dbReference type="InterPro" id="IPR020556">
    <property type="entry name" value="Amidase_CS"/>
</dbReference>
<dbReference type="PANTHER" id="PTHR11895">
    <property type="entry name" value="TRANSAMIDASE"/>
    <property type="match status" value="1"/>
</dbReference>
<dbReference type="AlphaFoldDB" id="A0A839RZM8"/>
<dbReference type="NCBIfam" id="NF005686">
    <property type="entry name" value="PRK07486.1"/>
    <property type="match status" value="1"/>
</dbReference>
<dbReference type="PROSITE" id="PS00571">
    <property type="entry name" value="AMIDASES"/>
    <property type="match status" value="1"/>
</dbReference>
<organism evidence="2 3">
    <name type="scientific">Prauserella isguenensis</name>
    <dbReference type="NCBI Taxonomy" id="1470180"/>
    <lineage>
        <taxon>Bacteria</taxon>
        <taxon>Bacillati</taxon>
        <taxon>Actinomycetota</taxon>
        <taxon>Actinomycetes</taxon>
        <taxon>Pseudonocardiales</taxon>
        <taxon>Pseudonocardiaceae</taxon>
        <taxon>Prauserella</taxon>
    </lineage>
</organism>
<feature type="domain" description="Amidase" evidence="1">
    <location>
        <begin position="26"/>
        <end position="451"/>
    </location>
</feature>
<proteinExistence type="predicted"/>
<dbReference type="InterPro" id="IPR036928">
    <property type="entry name" value="AS_sf"/>
</dbReference>
<dbReference type="InterPro" id="IPR023631">
    <property type="entry name" value="Amidase_dom"/>
</dbReference>
<dbReference type="Proteomes" id="UP000550714">
    <property type="component" value="Unassembled WGS sequence"/>
</dbReference>
<keyword evidence="2" id="KW-0378">Hydrolase</keyword>
<dbReference type="Gene3D" id="3.90.1300.10">
    <property type="entry name" value="Amidase signature (AS) domain"/>
    <property type="match status" value="1"/>
</dbReference>
<evidence type="ECO:0000313" key="2">
    <source>
        <dbReference type="EMBL" id="MBB3051028.1"/>
    </source>
</evidence>
<dbReference type="EMBL" id="JACHWU010000002">
    <property type="protein sequence ID" value="MBB3051028.1"/>
    <property type="molecule type" value="Genomic_DNA"/>
</dbReference>
<evidence type="ECO:0000313" key="3">
    <source>
        <dbReference type="Proteomes" id="UP000550714"/>
    </source>
</evidence>
<dbReference type="InterPro" id="IPR000120">
    <property type="entry name" value="Amidase"/>
</dbReference>
<dbReference type="Pfam" id="PF01425">
    <property type="entry name" value="Amidase"/>
    <property type="match status" value="1"/>
</dbReference>
<dbReference type="PANTHER" id="PTHR11895:SF76">
    <property type="entry name" value="INDOLEACETAMIDE HYDROLASE"/>
    <property type="match status" value="1"/>
</dbReference>
<name>A0A839RZM8_9PSEU</name>
<evidence type="ECO:0000259" key="1">
    <source>
        <dbReference type="Pfam" id="PF01425"/>
    </source>
</evidence>
<sequence>MTEELCRLTAVEQAALIRGREISSVELVRAHLDRIEAHNPAVNAIVTLAPERALHEAHDADRRLARGESPGPLHGLPVAHKDLHLTAGLRTTFGSPTLADHVPDSDDLVVERLRAAGAITIGKTNTPEFGAGSHTFNPVFGTTCNPYDLTRSAGGSSGGAAAALAAGFQPIADGSDMGGSLRNPASFCNVVGMRPSAGRVPSWPSTFGFSGLSVQGPMARTVSDVALTLSVMAGPDDRSPIALTTPGETFRAPLERDLTGLRVAWTPDFGGLVPVDPDVLAVLGRQVTAFEQLGCHVDDACPDFTGADDVFRTVRAWQFAQAHGALVDRSTEQVKESLRRNVEQGRALSGEDISRAEALRTELFHRMRGFFTHYDVLLAPVCQVVPFDAALEYPTTVAGTVQDDYLGWMRSCYVVSAVGNPALSVPGGFTADGLPVGLQIIGPHRADLTVLQVAHAFERLTGHGHHAPAL</sequence>
<reference evidence="2 3" key="1">
    <citation type="submission" date="2020-08" db="EMBL/GenBank/DDBJ databases">
        <title>Genomic Encyclopedia of Type Strains, Phase III (KMG-III): the genomes of soil and plant-associated and newly described type strains.</title>
        <authorList>
            <person name="Whitman W."/>
        </authorList>
    </citation>
    <scope>NUCLEOTIDE SEQUENCE [LARGE SCALE GENOMIC DNA]</scope>
    <source>
        <strain evidence="2 3">CECT 8577</strain>
    </source>
</reference>
<gene>
    <name evidence="2" type="ORF">FHS23_002051</name>
</gene>
<dbReference type="EC" id="3.5.1.4" evidence="2"/>
<keyword evidence="3" id="KW-1185">Reference proteome</keyword>
<accession>A0A839RZM8</accession>
<protein>
    <submittedName>
        <fullName evidence="2">Amidase</fullName>
        <ecNumber evidence="2">3.5.1.4</ecNumber>
    </submittedName>
</protein>
<comment type="caution">
    <text evidence="2">The sequence shown here is derived from an EMBL/GenBank/DDBJ whole genome shotgun (WGS) entry which is preliminary data.</text>
</comment>
<dbReference type="SUPFAM" id="SSF75304">
    <property type="entry name" value="Amidase signature (AS) enzymes"/>
    <property type="match status" value="1"/>
</dbReference>
<dbReference type="GO" id="GO:0004040">
    <property type="term" value="F:amidase activity"/>
    <property type="evidence" value="ECO:0007669"/>
    <property type="project" value="UniProtKB-EC"/>
</dbReference>